<accession>A0ABY6ZS94</accession>
<protein>
    <submittedName>
        <fullName evidence="1">Uncharacterized protein</fullName>
    </submittedName>
</protein>
<organism evidence="1 2">
    <name type="scientific">Pseudomonas triclosanedens</name>
    <dbReference type="NCBI Taxonomy" id="2961893"/>
    <lineage>
        <taxon>Bacteria</taxon>
        <taxon>Pseudomonadati</taxon>
        <taxon>Pseudomonadota</taxon>
        <taxon>Gammaproteobacteria</taxon>
        <taxon>Pseudomonadales</taxon>
        <taxon>Pseudomonadaceae</taxon>
        <taxon>Pseudomonas</taxon>
    </lineage>
</organism>
<sequence>MTSNDQAPAPNRALDSDQARRFIDALQGLSDQHGLGMDRAGLDTAGEACCSAAFYVGALFPQCSINHTIEQGEAPGSLYPNMLNAYASLTAGEFVPSAIEADTEDDWESLTLAFRVNGKARRFSFDGAEGSDYFTSRFVMALNDFAKRQGLAGRWVDFHDGNDGCTSVYIPAEAQAALEALRRECFAEEDADEPVKVRRRPPARRPEQVVADVAPVKAPLAQRKADWQGVLQRLKGDADFDKTQFKLLERYYVSGEEPDWAPGERGEDPIPLVYRLWLHPDQSEASWQAIAGRVLSYGFARPIEQSMWQSAQALFRADGGWNGRDRPLGKFAGAEERLYRFLHGLTTPEGGFPFREAALRMSERGLARYCDDLKYWLEAPAQRGPSVNLHRLAEWVDYLESAGFKASMDAVARPVHIQVFLKRIGRHPLPAPGTEPDECQRYCASVREALEGRDLHPTFAKWWTMAQAG</sequence>
<reference evidence="1" key="1">
    <citation type="submission" date="2022-11" db="EMBL/GenBank/DDBJ databases">
        <title>Pseudomonas triclosanedens sp. nov., a triclosan degrader isolated from activated sludge.</title>
        <authorList>
            <person name="Yin Y."/>
            <person name="Lu Z."/>
        </authorList>
    </citation>
    <scope>NUCLEOTIDE SEQUENCE</scope>
    <source>
        <strain evidence="1">ZM23</strain>
    </source>
</reference>
<evidence type="ECO:0000313" key="2">
    <source>
        <dbReference type="Proteomes" id="UP001163624"/>
    </source>
</evidence>
<evidence type="ECO:0000313" key="1">
    <source>
        <dbReference type="EMBL" id="WAI47654.1"/>
    </source>
</evidence>
<dbReference type="RefSeq" id="WP_254475629.1">
    <property type="nucleotide sequence ID" value="NZ_CP113432.1"/>
</dbReference>
<dbReference type="EMBL" id="CP113432">
    <property type="protein sequence ID" value="WAI47654.1"/>
    <property type="molecule type" value="Genomic_DNA"/>
</dbReference>
<proteinExistence type="predicted"/>
<keyword evidence="2" id="KW-1185">Reference proteome</keyword>
<gene>
    <name evidence="1" type="ORF">OU419_17935</name>
</gene>
<name>A0ABY6ZS94_9PSED</name>
<dbReference type="Proteomes" id="UP001163624">
    <property type="component" value="Chromosome"/>
</dbReference>